<comment type="pathway">
    <text evidence="2">Protein modification; protein ubiquitination.</text>
</comment>
<dbReference type="InterPro" id="IPR058039">
    <property type="entry name" value="At3g05675-like_ankyrin"/>
</dbReference>
<accession>A0A7J7L0X1</accession>
<comment type="function">
    <text evidence="1">May act as a substrate-specific adapter of an E3 ubiquitin-protein ligase complex (CUL3-RBX1-BTB) which mediates the ubiquitination and subsequent proteasomal degradation of target proteins.</text>
</comment>
<proteinExistence type="predicted"/>
<comment type="caution">
    <text evidence="5">The sequence shown here is derived from an EMBL/GenBank/DDBJ whole genome shotgun (WGS) entry which is preliminary data.</text>
</comment>
<dbReference type="GO" id="GO:0016567">
    <property type="term" value="P:protein ubiquitination"/>
    <property type="evidence" value="ECO:0007669"/>
    <property type="project" value="UniProtKB-UniPathway"/>
</dbReference>
<dbReference type="Pfam" id="PF25553">
    <property type="entry name" value="BTB-POZ_ANK-like"/>
    <property type="match status" value="1"/>
</dbReference>
<organism evidence="5 6">
    <name type="scientific">Kingdonia uniflora</name>
    <dbReference type="NCBI Taxonomy" id="39325"/>
    <lineage>
        <taxon>Eukaryota</taxon>
        <taxon>Viridiplantae</taxon>
        <taxon>Streptophyta</taxon>
        <taxon>Embryophyta</taxon>
        <taxon>Tracheophyta</taxon>
        <taxon>Spermatophyta</taxon>
        <taxon>Magnoliopsida</taxon>
        <taxon>Ranunculales</taxon>
        <taxon>Circaeasteraceae</taxon>
        <taxon>Kingdonia</taxon>
    </lineage>
</organism>
<gene>
    <name evidence="5" type="ORF">GIB67_001621</name>
</gene>
<dbReference type="Proteomes" id="UP000541444">
    <property type="component" value="Unassembled WGS sequence"/>
</dbReference>
<evidence type="ECO:0000313" key="6">
    <source>
        <dbReference type="Proteomes" id="UP000541444"/>
    </source>
</evidence>
<reference evidence="5 6" key="1">
    <citation type="journal article" date="2020" name="IScience">
        <title>Genome Sequencing of the Endangered Kingdonia uniflora (Circaeasteraceae, Ranunculales) Reveals Potential Mechanisms of Evolutionary Specialization.</title>
        <authorList>
            <person name="Sun Y."/>
            <person name="Deng T."/>
            <person name="Zhang A."/>
            <person name="Moore M.J."/>
            <person name="Landis J.B."/>
            <person name="Lin N."/>
            <person name="Zhang H."/>
            <person name="Zhang X."/>
            <person name="Huang J."/>
            <person name="Zhang X."/>
            <person name="Sun H."/>
            <person name="Wang H."/>
        </authorList>
    </citation>
    <scope>NUCLEOTIDE SEQUENCE [LARGE SCALE GENOMIC DNA]</scope>
    <source>
        <strain evidence="5">TB1705</strain>
        <tissue evidence="5">Leaf</tissue>
    </source>
</reference>
<dbReference type="PANTHER" id="PTHR31060:SF7">
    <property type="entry name" value="OS06G0129200 PROTEIN"/>
    <property type="match status" value="1"/>
</dbReference>
<dbReference type="UniPathway" id="UPA00143"/>
<evidence type="ECO:0000313" key="5">
    <source>
        <dbReference type="EMBL" id="KAF6136212.1"/>
    </source>
</evidence>
<sequence length="373" mass="42227">MGEIGVVKSYNLGDRSTSDIIVYLKNREGRPEWFYCHSLILTKKSKFFADKLSRPESTNCIEYLEAVPWEDKEEEEILRVVAGLSQLAMPILARIQPVDLTATKNVFLSAMRFATSSGVSCPLFVDKLKTSAQEQVEFMLVEDEDTPLVTADEEVKCEVRVGLLNAFSLFVKELDSLLLEFSKAAENRVLQCLLDLEWLCNIVPKMDMMKDFVLSWVEISNNVLGTVQDKKLDSIMWGLKLKLIEISGKLLEAVGYGNVILPAPVRALLLKTWLPYVRKMKPLLDSEGDEETDYFPYKMDDELCQSIEGAIMSLVLALPSNDQADIFADWMQTAQVKFPDLSEAFEVWCYRTKSAKRRLLVGFDGVENATVTL</sequence>
<evidence type="ECO:0000256" key="2">
    <source>
        <dbReference type="ARBA" id="ARBA00004906"/>
    </source>
</evidence>
<keyword evidence="3" id="KW-0833">Ubl conjugation pathway</keyword>
<dbReference type="AlphaFoldDB" id="A0A7J7L0X1"/>
<dbReference type="OrthoDB" id="1878759at2759"/>
<dbReference type="EMBL" id="JACGCM010002755">
    <property type="protein sequence ID" value="KAF6136212.1"/>
    <property type="molecule type" value="Genomic_DNA"/>
</dbReference>
<dbReference type="PANTHER" id="PTHR31060">
    <property type="entry name" value="OSJNBA0011J08.25 PROTEIN-RELATED"/>
    <property type="match status" value="1"/>
</dbReference>
<evidence type="ECO:0000256" key="3">
    <source>
        <dbReference type="ARBA" id="ARBA00022786"/>
    </source>
</evidence>
<protein>
    <recommendedName>
        <fullName evidence="4">At3g05675-like ankyrin-like domain-containing protein</fullName>
    </recommendedName>
</protein>
<name>A0A7J7L0X1_9MAGN</name>
<keyword evidence="6" id="KW-1185">Reference proteome</keyword>
<evidence type="ECO:0000259" key="4">
    <source>
        <dbReference type="Pfam" id="PF25553"/>
    </source>
</evidence>
<dbReference type="InterPro" id="IPR038920">
    <property type="entry name" value="At3g05675-like"/>
</dbReference>
<feature type="domain" description="At3g05675-like ankyrin-like" evidence="4">
    <location>
        <begin position="181"/>
        <end position="352"/>
    </location>
</feature>
<evidence type="ECO:0000256" key="1">
    <source>
        <dbReference type="ARBA" id="ARBA00002668"/>
    </source>
</evidence>